<protein>
    <recommendedName>
        <fullName evidence="5">Demethylmenaquinone methyltransferase</fullName>
        <ecNumber evidence="5">2.1.1.163</ecNumber>
    </recommendedName>
</protein>
<dbReference type="HAMAP" id="MF_01813">
    <property type="entry name" value="MenG_UbiE_methyltr"/>
    <property type="match status" value="1"/>
</dbReference>
<reference evidence="6" key="1">
    <citation type="submission" date="2020-09" db="EMBL/GenBank/DDBJ databases">
        <authorList>
            <person name="Kim M.K."/>
        </authorList>
    </citation>
    <scope>NUCLEOTIDE SEQUENCE</scope>
    <source>
        <strain evidence="6">BT704</strain>
    </source>
</reference>
<comment type="pathway">
    <text evidence="5">Quinol/quinone metabolism; menaquinone biosynthesis; menaquinol from 1,4-dihydroxy-2-naphthoate: step 2/2.</text>
</comment>
<dbReference type="PANTHER" id="PTHR43591">
    <property type="entry name" value="METHYLTRANSFERASE"/>
    <property type="match status" value="1"/>
</dbReference>
<dbReference type="CDD" id="cd02440">
    <property type="entry name" value="AdoMet_MTases"/>
    <property type="match status" value="1"/>
</dbReference>
<dbReference type="Pfam" id="PF01209">
    <property type="entry name" value="Ubie_methyltran"/>
    <property type="match status" value="1"/>
</dbReference>
<dbReference type="GO" id="GO:0043770">
    <property type="term" value="F:demethylmenaquinone methyltransferase activity"/>
    <property type="evidence" value="ECO:0007669"/>
    <property type="project" value="UniProtKB-UniRule"/>
</dbReference>
<dbReference type="InterPro" id="IPR029063">
    <property type="entry name" value="SAM-dependent_MTases_sf"/>
</dbReference>
<accession>A0A927B6R6</accession>
<dbReference type="PANTHER" id="PTHR43591:SF24">
    <property type="entry name" value="2-METHOXY-6-POLYPRENYL-1,4-BENZOQUINOL METHYLASE, MITOCHONDRIAL"/>
    <property type="match status" value="1"/>
</dbReference>
<feature type="binding site" evidence="5">
    <location>
        <begin position="123"/>
        <end position="124"/>
    </location>
    <ligand>
        <name>S-adenosyl-L-methionine</name>
        <dbReference type="ChEBI" id="CHEBI:59789"/>
    </ligand>
</feature>
<dbReference type="GO" id="GO:0009234">
    <property type="term" value="P:menaquinone biosynthetic process"/>
    <property type="evidence" value="ECO:0007669"/>
    <property type="project" value="UniProtKB-UniRule"/>
</dbReference>
<feature type="binding site" evidence="5">
    <location>
        <position position="140"/>
    </location>
    <ligand>
        <name>S-adenosyl-L-methionine</name>
        <dbReference type="ChEBI" id="CHEBI:59789"/>
    </ligand>
</feature>
<evidence type="ECO:0000313" key="7">
    <source>
        <dbReference type="Proteomes" id="UP000653797"/>
    </source>
</evidence>
<evidence type="ECO:0000256" key="4">
    <source>
        <dbReference type="ARBA" id="ARBA00022691"/>
    </source>
</evidence>
<keyword evidence="7" id="KW-1185">Reference proteome</keyword>
<gene>
    <name evidence="6" type="primary">ubiE</name>
    <name evidence="5" type="synonym">menG</name>
    <name evidence="6" type="ORF">IC230_25625</name>
</gene>
<dbReference type="PROSITE" id="PS01183">
    <property type="entry name" value="UBIE_1"/>
    <property type="match status" value="1"/>
</dbReference>
<dbReference type="Proteomes" id="UP000653797">
    <property type="component" value="Unassembled WGS sequence"/>
</dbReference>
<dbReference type="EC" id="2.1.1.163" evidence="5"/>
<sequence>MAVVPYKDKNTSKREQVAEMFDNISPKYDLLNHLLSGGIDILWRKRAIRELRSSRIGGPKSPALSHKTILDIATGTGDFALEALALKPEKIVGVDISEGMLAIGREKMKKRGVDHIIEMRAGDSEGLPFADNEFDAVIVSFGVRNFENLLKGLTDMHRVTRPGGVCVVLEFSNPRQFPFKQLYGFYSRTILPLIGRMVSKDTSAYSYLPESVQAFPDGPDFLRIYEAAGFINTKWIPLTFGVASIYIGHKHL</sequence>
<organism evidence="6 7">
    <name type="scientific">Spirosoma validum</name>
    <dbReference type="NCBI Taxonomy" id="2771355"/>
    <lineage>
        <taxon>Bacteria</taxon>
        <taxon>Pseudomonadati</taxon>
        <taxon>Bacteroidota</taxon>
        <taxon>Cytophagia</taxon>
        <taxon>Cytophagales</taxon>
        <taxon>Cytophagaceae</taxon>
        <taxon>Spirosoma</taxon>
    </lineage>
</organism>
<dbReference type="NCBIfam" id="NF001244">
    <property type="entry name" value="PRK00216.1-5"/>
    <property type="match status" value="1"/>
</dbReference>
<keyword evidence="4 5" id="KW-0949">S-adenosyl-L-methionine</keyword>
<dbReference type="PROSITE" id="PS51608">
    <property type="entry name" value="SAM_MT_UBIE"/>
    <property type="match status" value="1"/>
</dbReference>
<feature type="binding site" evidence="5">
    <location>
        <position position="76"/>
    </location>
    <ligand>
        <name>S-adenosyl-L-methionine</name>
        <dbReference type="ChEBI" id="CHEBI:59789"/>
    </ligand>
</feature>
<dbReference type="SUPFAM" id="SSF53335">
    <property type="entry name" value="S-adenosyl-L-methionine-dependent methyltransferases"/>
    <property type="match status" value="1"/>
</dbReference>
<dbReference type="AlphaFoldDB" id="A0A927B6R6"/>
<keyword evidence="1 5" id="KW-0474">Menaquinone biosynthesis</keyword>
<feature type="binding site" evidence="5">
    <location>
        <position position="95"/>
    </location>
    <ligand>
        <name>S-adenosyl-L-methionine</name>
        <dbReference type="ChEBI" id="CHEBI:59789"/>
    </ligand>
</feature>
<proteinExistence type="inferred from homology"/>
<comment type="caution">
    <text evidence="6">The sequence shown here is derived from an EMBL/GenBank/DDBJ whole genome shotgun (WGS) entry which is preliminary data.</text>
</comment>
<name>A0A927B6R6_9BACT</name>
<evidence type="ECO:0000256" key="5">
    <source>
        <dbReference type="HAMAP-Rule" id="MF_01813"/>
    </source>
</evidence>
<dbReference type="InterPro" id="IPR004033">
    <property type="entry name" value="UbiE/COQ5_MeTrFase"/>
</dbReference>
<keyword evidence="3 5" id="KW-0808">Transferase</keyword>
<evidence type="ECO:0000313" key="6">
    <source>
        <dbReference type="EMBL" id="MBD2756303.1"/>
    </source>
</evidence>
<dbReference type="RefSeq" id="WP_191041915.1">
    <property type="nucleotide sequence ID" value="NZ_JACXAA010000011.1"/>
</dbReference>
<keyword evidence="2 5" id="KW-0489">Methyltransferase</keyword>
<dbReference type="NCBIfam" id="TIGR01934">
    <property type="entry name" value="MenG_MenH_UbiE"/>
    <property type="match status" value="1"/>
</dbReference>
<evidence type="ECO:0000256" key="1">
    <source>
        <dbReference type="ARBA" id="ARBA00022428"/>
    </source>
</evidence>
<evidence type="ECO:0000256" key="2">
    <source>
        <dbReference type="ARBA" id="ARBA00022603"/>
    </source>
</evidence>
<comment type="catalytic activity">
    <reaction evidence="5">
        <text>a 2-demethylmenaquinol + S-adenosyl-L-methionine = a menaquinol + S-adenosyl-L-homocysteine + H(+)</text>
        <dbReference type="Rhea" id="RHEA:42640"/>
        <dbReference type="Rhea" id="RHEA-COMP:9539"/>
        <dbReference type="Rhea" id="RHEA-COMP:9563"/>
        <dbReference type="ChEBI" id="CHEBI:15378"/>
        <dbReference type="ChEBI" id="CHEBI:18151"/>
        <dbReference type="ChEBI" id="CHEBI:55437"/>
        <dbReference type="ChEBI" id="CHEBI:57856"/>
        <dbReference type="ChEBI" id="CHEBI:59789"/>
        <dbReference type="EC" id="2.1.1.163"/>
    </reaction>
</comment>
<comment type="function">
    <text evidence="5">Methyltransferase required for the conversion of demethylmenaquinol (DMKH2) to menaquinol (MKH2).</text>
</comment>
<dbReference type="InterPro" id="IPR023576">
    <property type="entry name" value="UbiE/COQ5_MeTrFase_CS"/>
</dbReference>
<dbReference type="Gene3D" id="3.40.50.150">
    <property type="entry name" value="Vaccinia Virus protein VP39"/>
    <property type="match status" value="1"/>
</dbReference>
<evidence type="ECO:0000256" key="3">
    <source>
        <dbReference type="ARBA" id="ARBA00022679"/>
    </source>
</evidence>
<dbReference type="GO" id="GO:0032259">
    <property type="term" value="P:methylation"/>
    <property type="evidence" value="ECO:0007669"/>
    <property type="project" value="UniProtKB-KW"/>
</dbReference>
<dbReference type="EMBL" id="JACXAA010000011">
    <property type="protein sequence ID" value="MBD2756303.1"/>
    <property type="molecule type" value="Genomic_DNA"/>
</dbReference>
<comment type="similarity">
    <text evidence="5">Belongs to the class I-like SAM-binding methyltransferase superfamily. MenG/UbiE family.</text>
</comment>